<comment type="caution">
    <text evidence="1">The sequence shown here is derived from an EMBL/GenBank/DDBJ whole genome shotgun (WGS) entry which is preliminary data.</text>
</comment>
<evidence type="ECO:0000313" key="2">
    <source>
        <dbReference type="Proteomes" id="UP000268908"/>
    </source>
</evidence>
<accession>A0A497XD85</accession>
<dbReference type="AlphaFoldDB" id="A0A497XD85"/>
<sequence>MKTLFSLIESPFHPNLTALYQRLGIAVEFFDTARKLHKAMQQQAPDYFVGDFIYGWANNYAGTNLCNLDVTLSTLQRFAPEAKVIVFAHPRDEAHVGKLAALFPIHAVLKYPVTEQEMQVALQGEAE</sequence>
<dbReference type="Proteomes" id="UP000268908">
    <property type="component" value="Unassembled WGS sequence"/>
</dbReference>
<proteinExistence type="predicted"/>
<keyword evidence="2" id="KW-1185">Reference proteome</keyword>
<evidence type="ECO:0000313" key="1">
    <source>
        <dbReference type="EMBL" id="RLJ64923.1"/>
    </source>
</evidence>
<organism evidence="1 2">
    <name type="scientific">Sulfurisoma sediminicola</name>
    <dbReference type="NCBI Taxonomy" id="1381557"/>
    <lineage>
        <taxon>Bacteria</taxon>
        <taxon>Pseudomonadati</taxon>
        <taxon>Pseudomonadota</taxon>
        <taxon>Betaproteobacteria</taxon>
        <taxon>Nitrosomonadales</taxon>
        <taxon>Sterolibacteriaceae</taxon>
        <taxon>Sulfurisoma</taxon>
    </lineage>
</organism>
<gene>
    <name evidence="1" type="ORF">DFR35_1574</name>
</gene>
<dbReference type="EMBL" id="RCCI01000005">
    <property type="protein sequence ID" value="RLJ64923.1"/>
    <property type="molecule type" value="Genomic_DNA"/>
</dbReference>
<reference evidence="1 2" key="1">
    <citation type="submission" date="2018-10" db="EMBL/GenBank/DDBJ databases">
        <title>Genomic Encyclopedia of Type Strains, Phase IV (KMG-IV): sequencing the most valuable type-strain genomes for metagenomic binning, comparative biology and taxonomic classification.</title>
        <authorList>
            <person name="Goeker M."/>
        </authorList>
    </citation>
    <scope>NUCLEOTIDE SEQUENCE [LARGE SCALE GENOMIC DNA]</scope>
    <source>
        <strain evidence="1 2">DSM 26916</strain>
    </source>
</reference>
<name>A0A497XD85_9PROT</name>
<protein>
    <recommendedName>
        <fullName evidence="3">Response regulatory domain-containing protein</fullName>
    </recommendedName>
</protein>
<evidence type="ECO:0008006" key="3">
    <source>
        <dbReference type="Google" id="ProtNLM"/>
    </source>
</evidence>
<dbReference type="OrthoDB" id="8561786at2"/>
<dbReference type="RefSeq" id="WP_121241337.1">
    <property type="nucleotide sequence ID" value="NZ_BHVV01000006.1"/>
</dbReference>